<reference evidence="12" key="1">
    <citation type="submission" date="2022-11" db="UniProtKB">
        <authorList>
            <consortium name="WormBaseParasite"/>
        </authorList>
    </citation>
    <scope>IDENTIFICATION</scope>
</reference>
<feature type="DNA-binding region" description="Fork-head" evidence="8">
    <location>
        <begin position="68"/>
        <end position="161"/>
    </location>
</feature>
<evidence type="ECO:0000313" key="12">
    <source>
        <dbReference type="WBParaSite" id="PSAMB.scaffold3837size16697.g22693.t1"/>
    </source>
</evidence>
<evidence type="ECO:0000256" key="6">
    <source>
        <dbReference type="ARBA" id="ARBA00071019"/>
    </source>
</evidence>
<evidence type="ECO:0000256" key="5">
    <source>
        <dbReference type="ARBA" id="ARBA00056063"/>
    </source>
</evidence>
<evidence type="ECO:0000256" key="1">
    <source>
        <dbReference type="ARBA" id="ARBA00023015"/>
    </source>
</evidence>
<feature type="compositionally biased region" description="Polar residues" evidence="9">
    <location>
        <begin position="169"/>
        <end position="183"/>
    </location>
</feature>
<dbReference type="Proteomes" id="UP000887566">
    <property type="component" value="Unplaced"/>
</dbReference>
<dbReference type="SUPFAM" id="SSF46785">
    <property type="entry name" value="Winged helix' DNA-binding domain"/>
    <property type="match status" value="1"/>
</dbReference>
<evidence type="ECO:0000256" key="8">
    <source>
        <dbReference type="PROSITE-ProRule" id="PRU00089"/>
    </source>
</evidence>
<evidence type="ECO:0000256" key="2">
    <source>
        <dbReference type="ARBA" id="ARBA00023125"/>
    </source>
</evidence>
<dbReference type="InterPro" id="IPR036388">
    <property type="entry name" value="WH-like_DNA-bd_sf"/>
</dbReference>
<dbReference type="Pfam" id="PF00250">
    <property type="entry name" value="Forkhead"/>
    <property type="match status" value="1"/>
</dbReference>
<feature type="region of interest" description="Disordered" evidence="9">
    <location>
        <begin position="21"/>
        <end position="60"/>
    </location>
</feature>
<dbReference type="SMART" id="SM00339">
    <property type="entry name" value="FH"/>
    <property type="match status" value="1"/>
</dbReference>
<dbReference type="AlphaFoldDB" id="A0A914WDB1"/>
<evidence type="ECO:0000256" key="9">
    <source>
        <dbReference type="SAM" id="MobiDB-lite"/>
    </source>
</evidence>
<keyword evidence="3" id="KW-0804">Transcription</keyword>
<dbReference type="PROSITE" id="PS00658">
    <property type="entry name" value="FORK_HEAD_2"/>
    <property type="match status" value="1"/>
</dbReference>
<comment type="function">
    <text evidence="5">Transcription factor. Plays a role in embryogenesis and later development, perhaps acting redundantly with forkhead protein pes-1.</text>
</comment>
<evidence type="ECO:0000256" key="3">
    <source>
        <dbReference type="ARBA" id="ARBA00023163"/>
    </source>
</evidence>
<keyword evidence="2 8" id="KW-0238">DNA-binding</keyword>
<feature type="domain" description="Fork-head" evidence="10">
    <location>
        <begin position="68"/>
        <end position="161"/>
    </location>
</feature>
<dbReference type="CDD" id="cd00059">
    <property type="entry name" value="FH_FOX"/>
    <property type="match status" value="1"/>
</dbReference>
<dbReference type="PANTHER" id="PTHR46078:SF2">
    <property type="entry name" value="FORK-HEAD DOMAIN-CONTAINING PROTEIN"/>
    <property type="match status" value="1"/>
</dbReference>
<dbReference type="GO" id="GO:0005634">
    <property type="term" value="C:nucleus"/>
    <property type="evidence" value="ECO:0007669"/>
    <property type="project" value="UniProtKB-SubCell"/>
</dbReference>
<keyword evidence="1" id="KW-0805">Transcription regulation</keyword>
<accession>A0A914WDB1</accession>
<dbReference type="InterPro" id="IPR001766">
    <property type="entry name" value="Fork_head_dom"/>
</dbReference>
<dbReference type="WBParaSite" id="PSAMB.scaffold3837size16697.g22693.t1">
    <property type="protein sequence ID" value="PSAMB.scaffold3837size16697.g22693.t1"/>
    <property type="gene ID" value="PSAMB.scaffold3837size16697.g22693"/>
</dbReference>
<keyword evidence="11" id="KW-1185">Reference proteome</keyword>
<feature type="compositionally biased region" description="Polar residues" evidence="9">
    <location>
        <begin position="294"/>
        <end position="316"/>
    </location>
</feature>
<dbReference type="PANTHER" id="PTHR46078">
    <property type="entry name" value="FORKHEAD BOX PROTEIN J2 FAMILY MEMBER"/>
    <property type="match status" value="1"/>
</dbReference>
<dbReference type="FunFam" id="1.10.10.10:FF:000135">
    <property type="entry name" value="forkhead box protein G1"/>
    <property type="match status" value="1"/>
</dbReference>
<feature type="region of interest" description="Disordered" evidence="9">
    <location>
        <begin position="284"/>
        <end position="316"/>
    </location>
</feature>
<dbReference type="InterPro" id="IPR045912">
    <property type="entry name" value="FOXJ2/3-like"/>
</dbReference>
<dbReference type="GO" id="GO:0000978">
    <property type="term" value="F:RNA polymerase II cis-regulatory region sequence-specific DNA binding"/>
    <property type="evidence" value="ECO:0007669"/>
    <property type="project" value="TreeGrafter"/>
</dbReference>
<dbReference type="Gene3D" id="1.10.10.10">
    <property type="entry name" value="Winged helix-like DNA-binding domain superfamily/Winged helix DNA-binding domain"/>
    <property type="match status" value="1"/>
</dbReference>
<name>A0A914WDB1_9BILA</name>
<keyword evidence="4 8" id="KW-0539">Nucleus</keyword>
<dbReference type="GO" id="GO:0000981">
    <property type="term" value="F:DNA-binding transcription factor activity, RNA polymerase II-specific"/>
    <property type="evidence" value="ECO:0007669"/>
    <property type="project" value="TreeGrafter"/>
</dbReference>
<comment type="subcellular location">
    <subcellularLocation>
        <location evidence="8">Nucleus</location>
    </subcellularLocation>
</comment>
<dbReference type="InterPro" id="IPR036390">
    <property type="entry name" value="WH_DNA-bd_sf"/>
</dbReference>
<dbReference type="InterPro" id="IPR030456">
    <property type="entry name" value="TF_fork_head_CS_2"/>
</dbReference>
<sequence length="594" mass="65508">MTAQLDKSLGTFEWLTLIGHENSSQKKKSSSSVEEPMSDLSDSVESDAKPTISKADEGVGPCYAVDGKPNLSYAELIRRAIESSMVKKMTLNEIYQWITENFPYYRQQEKNQSWKNSIRHNLSLNKLFVREQRERGDPGKGSYWRIDESANDQWSRNRRTRPPSVGCCQDNNPGVSSERSPNYNAPRVNPLIQRMYGEPMRLQTQHTTDHHVTQNGLLSPVANGHLQSDALNGSHGSTCSWTSQGSIPMLKLPALDSSTDLSSSFRNLYQSVFNSSFGSSGLQASQSSGFPFSSDHQSLASTDPMSLSQSGHHLHTSQPAAVDNQQVDWLKHSLIMAGVSPADVVSTSQHHQHLRPIHVHEGPVEPQYAFPPSFPPTQTPQEMLQSVDMQQFQAMMGSMQSRDVQEWLAECKDELAMSWRDFLSRSIGVNGVAPPSSCQQQLPSVQQLRHNQQHQSSYHLAPCDTTAPLGIKLEQPTTPLDEASMNIHNAPTPAALGGSSPISHGDGEAMDTCSGDDYGAMPQHFSGEEPRVRATTISGCGPSSMGERNPVLGSVRRQSTDLITAGQQLLSTDHVVKEDDIDDDFDWEGLINKD</sequence>
<organism evidence="11 12">
    <name type="scientific">Plectus sambesii</name>
    <dbReference type="NCBI Taxonomy" id="2011161"/>
    <lineage>
        <taxon>Eukaryota</taxon>
        <taxon>Metazoa</taxon>
        <taxon>Ecdysozoa</taxon>
        <taxon>Nematoda</taxon>
        <taxon>Chromadorea</taxon>
        <taxon>Plectida</taxon>
        <taxon>Plectina</taxon>
        <taxon>Plectoidea</taxon>
        <taxon>Plectidae</taxon>
        <taxon>Plectus</taxon>
    </lineage>
</organism>
<evidence type="ECO:0000313" key="11">
    <source>
        <dbReference type="Proteomes" id="UP000887566"/>
    </source>
</evidence>
<evidence type="ECO:0000259" key="10">
    <source>
        <dbReference type="PROSITE" id="PS50039"/>
    </source>
</evidence>
<protein>
    <recommendedName>
        <fullName evidence="6">Forkhead box protein fkh-2</fullName>
    </recommendedName>
    <alternativeName>
        <fullName evidence="7">Forkhead transcription factor family member fkh-2</fullName>
    </alternativeName>
</protein>
<dbReference type="PRINTS" id="PR00053">
    <property type="entry name" value="FORKHEAD"/>
</dbReference>
<feature type="region of interest" description="Disordered" evidence="9">
    <location>
        <begin position="151"/>
        <end position="185"/>
    </location>
</feature>
<dbReference type="PROSITE" id="PS50039">
    <property type="entry name" value="FORK_HEAD_3"/>
    <property type="match status" value="1"/>
</dbReference>
<evidence type="ECO:0000256" key="4">
    <source>
        <dbReference type="ARBA" id="ARBA00023242"/>
    </source>
</evidence>
<proteinExistence type="predicted"/>
<evidence type="ECO:0000256" key="7">
    <source>
        <dbReference type="ARBA" id="ARBA00077297"/>
    </source>
</evidence>